<reference evidence="6" key="1">
    <citation type="submission" date="2018-10" db="EMBL/GenBank/DDBJ databases">
        <title>Transcriptome assembly of Aceria tosichella (Wheat curl mite) Type 2.</title>
        <authorList>
            <person name="Scully E.D."/>
            <person name="Geib S.M."/>
            <person name="Palmer N.A."/>
            <person name="Gupta A.K."/>
            <person name="Sarath G."/>
            <person name="Tatineni S."/>
        </authorList>
    </citation>
    <scope>NUCLEOTIDE SEQUENCE</scope>
    <source>
        <strain evidence="6">LincolnNE</strain>
    </source>
</reference>
<keyword evidence="3 5" id="KW-1133">Transmembrane helix</keyword>
<organism evidence="6">
    <name type="scientific">Aceria tosichella</name>
    <name type="common">wheat curl mite</name>
    <dbReference type="NCBI Taxonomy" id="561515"/>
    <lineage>
        <taxon>Eukaryota</taxon>
        <taxon>Metazoa</taxon>
        <taxon>Ecdysozoa</taxon>
        <taxon>Arthropoda</taxon>
        <taxon>Chelicerata</taxon>
        <taxon>Arachnida</taxon>
        <taxon>Acari</taxon>
        <taxon>Acariformes</taxon>
        <taxon>Trombidiformes</taxon>
        <taxon>Prostigmata</taxon>
        <taxon>Eupodina</taxon>
        <taxon>Eriophyoidea</taxon>
        <taxon>Eriophyidae</taxon>
        <taxon>Eriophyinae</taxon>
        <taxon>Aceriini</taxon>
        <taxon>Aceria</taxon>
    </lineage>
</organism>
<feature type="transmembrane region" description="Helical" evidence="5">
    <location>
        <begin position="146"/>
        <end position="168"/>
    </location>
</feature>
<evidence type="ECO:0000256" key="2">
    <source>
        <dbReference type="ARBA" id="ARBA00022692"/>
    </source>
</evidence>
<accession>A0A6G1SI08</accession>
<keyword evidence="4 5" id="KW-0472">Membrane</keyword>
<sequence length="172" mass="18303">MNVPPPSPYLQYQPYNDPNQYIIPNAAPGHTRGRFELAFSQIGGSVLTGALFGGTLGTVRGLNIVKDLPSYSVKRTQMLNSIVKGGTTSANAFGVVALVYSTVGVGLSFLREDDDINTISAATLTGLATAAVTNKHTTWQRTMMRTGIGAALGFGLSLLYCNTPLSAFRRED</sequence>
<feature type="transmembrane region" description="Helical" evidence="5">
    <location>
        <begin position="116"/>
        <end position="134"/>
    </location>
</feature>
<evidence type="ECO:0000256" key="1">
    <source>
        <dbReference type="ARBA" id="ARBA00004141"/>
    </source>
</evidence>
<name>A0A6G1SI08_9ACAR</name>
<comment type="subcellular location">
    <subcellularLocation>
        <location evidence="1">Membrane</location>
        <topology evidence="1">Multi-pass membrane protein</topology>
    </subcellularLocation>
</comment>
<dbReference type="GO" id="GO:0005744">
    <property type="term" value="C:TIM23 mitochondrial import inner membrane translocase complex"/>
    <property type="evidence" value="ECO:0007669"/>
    <property type="project" value="TreeGrafter"/>
</dbReference>
<evidence type="ECO:0000256" key="5">
    <source>
        <dbReference type="SAM" id="Phobius"/>
    </source>
</evidence>
<dbReference type="Pfam" id="PF02466">
    <property type="entry name" value="Tim17"/>
    <property type="match status" value="1"/>
</dbReference>
<keyword evidence="2 5" id="KW-0812">Transmembrane</keyword>
<dbReference type="PANTHER" id="PTHR15371:SF0">
    <property type="entry name" value="SD19278P"/>
    <property type="match status" value="1"/>
</dbReference>
<protein>
    <submittedName>
        <fullName evidence="6">Mitochondrial import inner membrane translocase subunit Tim23</fullName>
    </submittedName>
</protein>
<dbReference type="AlphaFoldDB" id="A0A6G1SI08"/>
<feature type="transmembrane region" description="Helical" evidence="5">
    <location>
        <begin position="90"/>
        <end position="110"/>
    </location>
</feature>
<evidence type="ECO:0000256" key="3">
    <source>
        <dbReference type="ARBA" id="ARBA00022989"/>
    </source>
</evidence>
<dbReference type="GO" id="GO:0008320">
    <property type="term" value="F:protein transmembrane transporter activity"/>
    <property type="evidence" value="ECO:0007669"/>
    <property type="project" value="TreeGrafter"/>
</dbReference>
<gene>
    <name evidence="6" type="primary">timm23</name>
    <name evidence="6" type="ORF">g.15543</name>
</gene>
<dbReference type="EMBL" id="GGYP01005344">
    <property type="protein sequence ID" value="MDE50115.1"/>
    <property type="molecule type" value="Transcribed_RNA"/>
</dbReference>
<proteinExistence type="predicted"/>
<dbReference type="InterPro" id="IPR045238">
    <property type="entry name" value="Tim23-like"/>
</dbReference>
<evidence type="ECO:0000256" key="4">
    <source>
        <dbReference type="ARBA" id="ARBA00023136"/>
    </source>
</evidence>
<evidence type="ECO:0000313" key="6">
    <source>
        <dbReference type="EMBL" id="MDE50115.1"/>
    </source>
</evidence>
<dbReference type="GO" id="GO:0030150">
    <property type="term" value="P:protein import into mitochondrial matrix"/>
    <property type="evidence" value="ECO:0007669"/>
    <property type="project" value="TreeGrafter"/>
</dbReference>
<dbReference type="PANTHER" id="PTHR15371">
    <property type="entry name" value="TIM23"/>
    <property type="match status" value="1"/>
</dbReference>